<evidence type="ECO:0000313" key="3">
    <source>
        <dbReference type="Proteomes" id="UP001487740"/>
    </source>
</evidence>
<feature type="compositionally biased region" description="Basic and acidic residues" evidence="1">
    <location>
        <begin position="212"/>
        <end position="224"/>
    </location>
</feature>
<reference evidence="2 3" key="1">
    <citation type="submission" date="2023-03" db="EMBL/GenBank/DDBJ databases">
        <title>High-quality genome of Scylla paramamosain provides insights in environmental adaptation.</title>
        <authorList>
            <person name="Zhang L."/>
        </authorList>
    </citation>
    <scope>NUCLEOTIDE SEQUENCE [LARGE SCALE GENOMIC DNA]</scope>
    <source>
        <strain evidence="2">LZ_2023a</strain>
        <tissue evidence="2">Muscle</tissue>
    </source>
</reference>
<dbReference type="AlphaFoldDB" id="A0AAW0T299"/>
<keyword evidence="3" id="KW-1185">Reference proteome</keyword>
<accession>A0AAW0T299</accession>
<protein>
    <submittedName>
        <fullName evidence="2">Uncharacterized protein</fullName>
    </submittedName>
</protein>
<dbReference type="InterPro" id="IPR038227">
    <property type="entry name" value="PUFD_som_sf"/>
</dbReference>
<feature type="region of interest" description="Disordered" evidence="1">
    <location>
        <begin position="201"/>
        <end position="224"/>
    </location>
</feature>
<dbReference type="Gene3D" id="3.10.260.40">
    <property type="entry name" value="BCL-6 corepressor, PCGF1 binding domain"/>
    <property type="match status" value="1"/>
</dbReference>
<evidence type="ECO:0000256" key="1">
    <source>
        <dbReference type="SAM" id="MobiDB-lite"/>
    </source>
</evidence>
<dbReference type="Proteomes" id="UP001487740">
    <property type="component" value="Unassembled WGS sequence"/>
</dbReference>
<feature type="compositionally biased region" description="Low complexity" evidence="1">
    <location>
        <begin position="201"/>
        <end position="210"/>
    </location>
</feature>
<comment type="caution">
    <text evidence="2">The sequence shown here is derived from an EMBL/GenBank/DDBJ whole genome shotgun (WGS) entry which is preliminary data.</text>
</comment>
<proteinExistence type="predicted"/>
<organism evidence="2 3">
    <name type="scientific">Scylla paramamosain</name>
    <name type="common">Mud crab</name>
    <dbReference type="NCBI Taxonomy" id="85552"/>
    <lineage>
        <taxon>Eukaryota</taxon>
        <taxon>Metazoa</taxon>
        <taxon>Ecdysozoa</taxon>
        <taxon>Arthropoda</taxon>
        <taxon>Crustacea</taxon>
        <taxon>Multicrustacea</taxon>
        <taxon>Malacostraca</taxon>
        <taxon>Eumalacostraca</taxon>
        <taxon>Eucarida</taxon>
        <taxon>Decapoda</taxon>
        <taxon>Pleocyemata</taxon>
        <taxon>Brachyura</taxon>
        <taxon>Eubrachyura</taxon>
        <taxon>Portunoidea</taxon>
        <taxon>Portunidae</taxon>
        <taxon>Portuninae</taxon>
        <taxon>Scylla</taxon>
    </lineage>
</organism>
<dbReference type="EMBL" id="JARAKH010000040">
    <property type="protein sequence ID" value="KAK8381611.1"/>
    <property type="molecule type" value="Genomic_DNA"/>
</dbReference>
<sequence>MERNTQEEKEESEESDLEEMTFMWSEEPIVDIYEVEGRPHQYCLLREVTRQLGVSRRDLIVAAKTIETLMVSPEEFESRVYSCVCGTSRWQPDGGRVELVRLTAALERLLGLQTVAVRDYFYLDVLARRGRGVGGGRASAMGRRGEAGPCRWCERLLLCTNDAYHRLAVVYITSLGVALDGRVPIGASHGIRWGIAGVPSSAASTTTTTTRVTDRLGDTENDRL</sequence>
<gene>
    <name evidence="2" type="ORF">O3P69_018597</name>
</gene>
<name>A0AAW0T299_SCYPA</name>
<evidence type="ECO:0000313" key="2">
    <source>
        <dbReference type="EMBL" id="KAK8381611.1"/>
    </source>
</evidence>